<reference evidence="3" key="1">
    <citation type="submission" date="2012-02" db="EMBL/GenBank/DDBJ databases">
        <title>Genome sequencing of Giardia lamblia Genotypes A2 and B isolates (DH and GS) and comparative analysis with the genomes of Genotypes A1 and E (WB and Pig).</title>
        <authorList>
            <person name="Adam R."/>
            <person name="Dahlstrom E."/>
            <person name="Martens C."/>
            <person name="Bruno D."/>
            <person name="Barbian K."/>
            <person name="Porcella S.F."/>
            <person name="Nash T."/>
        </authorList>
    </citation>
    <scope>NUCLEOTIDE SEQUENCE</scope>
    <source>
        <strain evidence="3">GS</strain>
    </source>
</reference>
<reference evidence="2 3" key="2">
    <citation type="journal article" date="2013" name="Genome Biol. Evol.">
        <title>Genome sequencing of Giardia lamblia genotypes A2 and B isolates (DH and GS) and comparative analysis with the genomes of genotypes A1 and E (WB and Pig).</title>
        <authorList>
            <person name="Adam R.D."/>
            <person name="Dahlstrom E.W."/>
            <person name="Martens C.A."/>
            <person name="Bruno D.P."/>
            <person name="Barbian K.D."/>
            <person name="Ricklefs S.M."/>
            <person name="Hernandez M.M."/>
            <person name="Narla N.P."/>
            <person name="Patel R.B."/>
            <person name="Porcella S.F."/>
            <person name="Nash T.E."/>
        </authorList>
    </citation>
    <scope>NUCLEOTIDE SEQUENCE [LARGE SCALE GENOMIC DNA]</scope>
    <source>
        <strain evidence="2 3">GS</strain>
    </source>
</reference>
<evidence type="ECO:0000313" key="3">
    <source>
        <dbReference type="Proteomes" id="UP000018040"/>
    </source>
</evidence>
<gene>
    <name evidence="2" type="ORF">GSB_152187</name>
</gene>
<organism evidence="2 3">
    <name type="scientific">Giardia intestinalis</name>
    <name type="common">Giardia lamblia</name>
    <dbReference type="NCBI Taxonomy" id="5741"/>
    <lineage>
        <taxon>Eukaryota</taxon>
        <taxon>Metamonada</taxon>
        <taxon>Diplomonadida</taxon>
        <taxon>Hexamitidae</taxon>
        <taxon>Giardiinae</taxon>
        <taxon>Giardia</taxon>
    </lineage>
</organism>
<dbReference type="EMBL" id="AHHH01000118">
    <property type="protein sequence ID" value="ESU41634.1"/>
    <property type="molecule type" value="Genomic_DNA"/>
</dbReference>
<accession>V6TSR8</accession>
<evidence type="ECO:0000313" key="2">
    <source>
        <dbReference type="EMBL" id="ESU41634.1"/>
    </source>
</evidence>
<sequence>MKPFSSPLPAPPAAPPAGNVLGAERRAGQHPVYAGACLPCASVMSDQKSRLFLPLVAQRTTGAHNAHHEVPHSLSAAALPVAAGTVRLVTH</sequence>
<feature type="compositionally biased region" description="Pro residues" evidence="1">
    <location>
        <begin position="1"/>
        <end position="15"/>
    </location>
</feature>
<proteinExistence type="predicted"/>
<name>V6TSR8_GIAIN</name>
<evidence type="ECO:0000256" key="1">
    <source>
        <dbReference type="SAM" id="MobiDB-lite"/>
    </source>
</evidence>
<dbReference type="Proteomes" id="UP000018040">
    <property type="component" value="Unassembled WGS sequence"/>
</dbReference>
<comment type="caution">
    <text evidence="2">The sequence shown here is derived from an EMBL/GenBank/DDBJ whole genome shotgun (WGS) entry which is preliminary data.</text>
</comment>
<feature type="region of interest" description="Disordered" evidence="1">
    <location>
        <begin position="1"/>
        <end position="21"/>
    </location>
</feature>
<protein>
    <submittedName>
        <fullName evidence="2">Uncharacterized protein</fullName>
    </submittedName>
</protein>
<dbReference type="AlphaFoldDB" id="V6TSR8"/>